<name>A0ABT1NCR2_9FIRM</name>
<gene>
    <name evidence="1" type="ORF">LJD61_05545</name>
</gene>
<comment type="caution">
    <text evidence="1">The sequence shown here is derived from an EMBL/GenBank/DDBJ whole genome shotgun (WGS) entry which is preliminary data.</text>
</comment>
<dbReference type="Proteomes" id="UP001651880">
    <property type="component" value="Unassembled WGS sequence"/>
</dbReference>
<evidence type="ECO:0000313" key="1">
    <source>
        <dbReference type="EMBL" id="MCQ1529010.1"/>
    </source>
</evidence>
<accession>A0ABT1NCR2</accession>
<protein>
    <submittedName>
        <fullName evidence="1">Aspartate/glutamate racemase family protein</fullName>
    </submittedName>
</protein>
<dbReference type="Pfam" id="PF01177">
    <property type="entry name" value="Asp_Glu_race"/>
    <property type="match status" value="1"/>
</dbReference>
<organism evidence="1 2">
    <name type="scientific">Lutispora saccharofermentans</name>
    <dbReference type="NCBI Taxonomy" id="3024236"/>
    <lineage>
        <taxon>Bacteria</taxon>
        <taxon>Bacillati</taxon>
        <taxon>Bacillota</taxon>
        <taxon>Clostridia</taxon>
        <taxon>Lutisporales</taxon>
        <taxon>Lutisporaceae</taxon>
        <taxon>Lutispora</taxon>
    </lineage>
</organism>
<dbReference type="Gene3D" id="3.40.50.1860">
    <property type="match status" value="2"/>
</dbReference>
<keyword evidence="2" id="KW-1185">Reference proteome</keyword>
<dbReference type="RefSeq" id="WP_255226530.1">
    <property type="nucleotide sequence ID" value="NZ_JAJEKE010000003.1"/>
</dbReference>
<dbReference type="InterPro" id="IPR001920">
    <property type="entry name" value="Asp/Glu_race"/>
</dbReference>
<dbReference type="EMBL" id="JAJEKE010000003">
    <property type="protein sequence ID" value="MCQ1529010.1"/>
    <property type="molecule type" value="Genomic_DNA"/>
</dbReference>
<evidence type="ECO:0000313" key="2">
    <source>
        <dbReference type="Proteomes" id="UP001651880"/>
    </source>
</evidence>
<dbReference type="InterPro" id="IPR015942">
    <property type="entry name" value="Asp/Glu/hydantoin_racemase"/>
</dbReference>
<reference evidence="1 2" key="1">
    <citation type="submission" date="2021-10" db="EMBL/GenBank/DDBJ databases">
        <title>Lutispora strain m25 sp. nov., a thermophilic, non-spore-forming bacterium isolated from a lab-scale methanogenic bioreactor digesting anaerobic sludge.</title>
        <authorList>
            <person name="El Houari A."/>
            <person name="Mcdonald J."/>
        </authorList>
    </citation>
    <scope>NUCLEOTIDE SEQUENCE [LARGE SCALE GENOMIC DNA]</scope>
    <source>
        <strain evidence="2">m25</strain>
    </source>
</reference>
<sequence length="216" mass="23312">MKDSYNIGLIRVVTFPQGDLLNLHGKIIERYYPMLKVTSRCIPDQPYGIHDEETELLAVPKIIELAKGWKDIDALVISCAGDPAVKELRQILDIPVIGAGESTALLALRYGQVFGVLGITKEIPNAYTRILGNNIVGTCDVPGIVSTIDLMAKTGKEKVINKALELKSMGAEVISLACTGMATIGVAKDIEDACGIPVIDPVIAEGLITYYECIKK</sequence>
<proteinExistence type="predicted"/>